<dbReference type="PANTHER" id="PTHR11014">
    <property type="entry name" value="PEPTIDASE M20 FAMILY MEMBER"/>
    <property type="match status" value="1"/>
</dbReference>
<keyword evidence="4" id="KW-0732">Signal</keyword>
<evidence type="ECO:0000256" key="4">
    <source>
        <dbReference type="SAM" id="SignalP"/>
    </source>
</evidence>
<dbReference type="SUPFAM" id="SSF55031">
    <property type="entry name" value="Bacterial exopeptidase dimerisation domain"/>
    <property type="match status" value="1"/>
</dbReference>
<dbReference type="FunFam" id="3.30.70.360:FF:000001">
    <property type="entry name" value="N-acetyldiaminopimelate deacetylase"/>
    <property type="match status" value="1"/>
</dbReference>
<dbReference type="AlphaFoldDB" id="A0A814VBE5"/>
<feature type="binding site" evidence="3">
    <location>
        <position position="397"/>
    </location>
    <ligand>
        <name>Mn(2+)</name>
        <dbReference type="ChEBI" id="CHEBI:29035"/>
        <label>1</label>
    </ligand>
</feature>
<evidence type="ECO:0000313" key="7">
    <source>
        <dbReference type="Proteomes" id="UP000663889"/>
    </source>
</evidence>
<name>A0A814VBE5_9BILA</name>
<gene>
    <name evidence="6" type="ORF">SEV965_LOCUS20247</name>
</gene>
<dbReference type="PANTHER" id="PTHR11014:SF63">
    <property type="entry name" value="METALLOPEPTIDASE, PUTATIVE (AFU_ORTHOLOGUE AFUA_6G09600)-RELATED"/>
    <property type="match status" value="1"/>
</dbReference>
<dbReference type="GO" id="GO:0046872">
    <property type="term" value="F:metal ion binding"/>
    <property type="evidence" value="ECO:0007669"/>
    <property type="project" value="UniProtKB-KW"/>
</dbReference>
<dbReference type="InterPro" id="IPR036264">
    <property type="entry name" value="Bact_exopeptidase_dim_dom"/>
</dbReference>
<evidence type="ECO:0000256" key="3">
    <source>
        <dbReference type="PIRSR" id="PIRSR005962-1"/>
    </source>
</evidence>
<feature type="binding site" evidence="3">
    <location>
        <position position="137"/>
    </location>
    <ligand>
        <name>Mn(2+)</name>
        <dbReference type="ChEBI" id="CHEBI:29035"/>
        <label>2</label>
    </ligand>
</feature>
<dbReference type="Pfam" id="PF07687">
    <property type="entry name" value="M20_dimer"/>
    <property type="match status" value="1"/>
</dbReference>
<dbReference type="GO" id="GO:0016787">
    <property type="term" value="F:hydrolase activity"/>
    <property type="evidence" value="ECO:0007669"/>
    <property type="project" value="UniProtKB-KW"/>
</dbReference>
<dbReference type="EMBL" id="CAJNOU010001304">
    <property type="protein sequence ID" value="CAF1184628.1"/>
    <property type="molecule type" value="Genomic_DNA"/>
</dbReference>
<comment type="caution">
    <text evidence="6">The sequence shown here is derived from an EMBL/GenBank/DDBJ whole genome shotgun (WGS) entry which is preliminary data.</text>
</comment>
<evidence type="ECO:0000313" key="6">
    <source>
        <dbReference type="EMBL" id="CAF1184628.1"/>
    </source>
</evidence>
<keyword evidence="3" id="KW-0479">Metal-binding</keyword>
<dbReference type="NCBIfam" id="TIGR01891">
    <property type="entry name" value="amidohydrolases"/>
    <property type="match status" value="1"/>
</dbReference>
<comment type="similarity">
    <text evidence="1">Belongs to the peptidase M20 family.</text>
</comment>
<dbReference type="SUPFAM" id="SSF53187">
    <property type="entry name" value="Zn-dependent exopeptidases"/>
    <property type="match status" value="1"/>
</dbReference>
<proteinExistence type="inferred from homology"/>
<accession>A0A814VBE5</accession>
<keyword evidence="3" id="KW-0464">Manganese</keyword>
<evidence type="ECO:0000256" key="1">
    <source>
        <dbReference type="ARBA" id="ARBA00006153"/>
    </source>
</evidence>
<sequence>MIRFLLSTILYLILLQNHISLICALEESETKMNNSLLMEVRDMQEELAMIRQDIHAHPEMAMEEKRTSALVASKLREWGLTVTEGVGQFGVVGTLTSAKPGNLSIGLRADMDALELIERNNVSYVSTKLGTMHACGHDGHTTMLLGAAKYLSEHRDSFCGTVQFIFQPAEERLAGAVAMINDSLFERFPVDAIYGLHNVPEQMGTFSIRPGPLMAASDYWDVTFRGTGGHGGAGAHLATDVTVLQAQFIMALQTIVSRNVNAIDAAVISVGAIQSGSFVSANVMPSEIRIRGTARSLTESVRDLIERRINELANHLATAFGCTAHVEYRQGHVTLVNHDEQTKRAIKAAEAVVGSTNVTKNREPSMVSEDFAFMLLERPGAFIFMGNNDGTALNKLHSSDYNFNDDAIPYGVAYWISLVRQELND</sequence>
<feature type="binding site" evidence="3">
    <location>
        <position position="135"/>
    </location>
    <ligand>
        <name>Mn(2+)</name>
        <dbReference type="ChEBI" id="CHEBI:29035"/>
        <label>2</label>
    </ligand>
</feature>
<dbReference type="InterPro" id="IPR017439">
    <property type="entry name" value="Amidohydrolase"/>
</dbReference>
<dbReference type="PIRSF" id="PIRSF005962">
    <property type="entry name" value="Pept_M20D_amidohydro"/>
    <property type="match status" value="1"/>
</dbReference>
<dbReference type="InterPro" id="IPR011650">
    <property type="entry name" value="Peptidase_M20_dimer"/>
</dbReference>
<feature type="binding site" evidence="3">
    <location>
        <position position="197"/>
    </location>
    <ligand>
        <name>Mn(2+)</name>
        <dbReference type="ChEBI" id="CHEBI:29035"/>
        <label>2</label>
    </ligand>
</feature>
<dbReference type="Proteomes" id="UP000663889">
    <property type="component" value="Unassembled WGS sequence"/>
</dbReference>
<feature type="signal peptide" evidence="4">
    <location>
        <begin position="1"/>
        <end position="24"/>
    </location>
</feature>
<feature type="chain" id="PRO_5032823256" description="Peptidase M20 dimerisation domain-containing protein" evidence="4">
    <location>
        <begin position="25"/>
        <end position="425"/>
    </location>
</feature>
<reference evidence="6" key="1">
    <citation type="submission" date="2021-02" db="EMBL/GenBank/DDBJ databases">
        <authorList>
            <person name="Nowell W R."/>
        </authorList>
    </citation>
    <scope>NUCLEOTIDE SEQUENCE</scope>
</reference>
<feature type="domain" description="Peptidase M20 dimerisation" evidence="5">
    <location>
        <begin position="220"/>
        <end position="316"/>
    </location>
</feature>
<dbReference type="Gene3D" id="3.30.70.360">
    <property type="match status" value="1"/>
</dbReference>
<dbReference type="InterPro" id="IPR002933">
    <property type="entry name" value="Peptidase_M20"/>
</dbReference>
<evidence type="ECO:0000256" key="2">
    <source>
        <dbReference type="ARBA" id="ARBA00022801"/>
    </source>
</evidence>
<dbReference type="Pfam" id="PF01546">
    <property type="entry name" value="Peptidase_M20"/>
    <property type="match status" value="1"/>
</dbReference>
<evidence type="ECO:0000259" key="5">
    <source>
        <dbReference type="Pfam" id="PF07687"/>
    </source>
</evidence>
<feature type="binding site" evidence="3">
    <location>
        <position position="171"/>
    </location>
    <ligand>
        <name>Mn(2+)</name>
        <dbReference type="ChEBI" id="CHEBI:29035"/>
        <label>2</label>
    </ligand>
</feature>
<comment type="cofactor">
    <cofactor evidence="3">
        <name>Mn(2+)</name>
        <dbReference type="ChEBI" id="CHEBI:29035"/>
    </cofactor>
    <text evidence="3">The Mn(2+) ion enhances activity.</text>
</comment>
<organism evidence="6 7">
    <name type="scientific">Rotaria sordida</name>
    <dbReference type="NCBI Taxonomy" id="392033"/>
    <lineage>
        <taxon>Eukaryota</taxon>
        <taxon>Metazoa</taxon>
        <taxon>Spiralia</taxon>
        <taxon>Gnathifera</taxon>
        <taxon>Rotifera</taxon>
        <taxon>Eurotatoria</taxon>
        <taxon>Bdelloidea</taxon>
        <taxon>Philodinida</taxon>
        <taxon>Philodinidae</taxon>
        <taxon>Rotaria</taxon>
    </lineage>
</organism>
<keyword evidence="2" id="KW-0378">Hydrolase</keyword>
<dbReference type="Gene3D" id="3.40.630.10">
    <property type="entry name" value="Zn peptidases"/>
    <property type="match status" value="1"/>
</dbReference>
<protein>
    <recommendedName>
        <fullName evidence="5">Peptidase M20 dimerisation domain-containing protein</fullName>
    </recommendedName>
</protein>